<evidence type="ECO:0000313" key="1">
    <source>
        <dbReference type="EMBL" id="RWR13665.1"/>
    </source>
</evidence>
<reference evidence="1" key="1">
    <citation type="submission" date="2018-12" db="EMBL/GenBank/DDBJ databases">
        <authorList>
            <person name="Sun L."/>
            <person name="Chen Z."/>
        </authorList>
    </citation>
    <scope>NUCLEOTIDE SEQUENCE [LARGE SCALE GENOMIC DNA]</scope>
    <source>
        <strain evidence="1">DSM 16012</strain>
    </source>
</reference>
<proteinExistence type="predicted"/>
<dbReference type="OrthoDB" id="2390014at2"/>
<keyword evidence="2" id="KW-1185">Reference proteome</keyword>
<name>A0A443IZ97_9BACI</name>
<sequence length="83" mass="9302">MPYVLLGVGVAGALLSTKENRGKAMDMFEKIKEKVSNLWGGRKKPDLLEKAGRPDPYDHEDAKMVGEGAQYSVEYYNKEVQQP</sequence>
<evidence type="ECO:0008006" key="3">
    <source>
        <dbReference type="Google" id="ProtNLM"/>
    </source>
</evidence>
<organism evidence="1 2">
    <name type="scientific">Siminovitchia fortis</name>
    <dbReference type="NCBI Taxonomy" id="254758"/>
    <lineage>
        <taxon>Bacteria</taxon>
        <taxon>Bacillati</taxon>
        <taxon>Bacillota</taxon>
        <taxon>Bacilli</taxon>
        <taxon>Bacillales</taxon>
        <taxon>Bacillaceae</taxon>
        <taxon>Siminovitchia</taxon>
    </lineage>
</organism>
<dbReference type="Proteomes" id="UP000273811">
    <property type="component" value="Unassembled WGS sequence"/>
</dbReference>
<gene>
    <name evidence="1" type="ORF">D4N35_004105</name>
</gene>
<evidence type="ECO:0000313" key="2">
    <source>
        <dbReference type="Proteomes" id="UP000273811"/>
    </source>
</evidence>
<accession>A0A443IZ97</accession>
<dbReference type="EMBL" id="QYTU02000005">
    <property type="protein sequence ID" value="RWR13665.1"/>
    <property type="molecule type" value="Genomic_DNA"/>
</dbReference>
<protein>
    <recommendedName>
        <fullName evidence="3">YtxH domain-containing protein</fullName>
    </recommendedName>
</protein>
<comment type="caution">
    <text evidence="1">The sequence shown here is derived from an EMBL/GenBank/DDBJ whole genome shotgun (WGS) entry which is preliminary data.</text>
</comment>
<dbReference type="AlphaFoldDB" id="A0A443IZ97"/>